<evidence type="ECO:0000313" key="3">
    <source>
        <dbReference type="Proteomes" id="UP000285405"/>
    </source>
</evidence>
<name>A0A420HUS7_9PEZI</name>
<accession>A0A420HUS7</accession>
<gene>
    <name evidence="2" type="ORF">GcC1_158002</name>
</gene>
<dbReference type="GO" id="GO:0005737">
    <property type="term" value="C:cytoplasm"/>
    <property type="evidence" value="ECO:0007669"/>
    <property type="project" value="UniProtKB-ARBA"/>
</dbReference>
<evidence type="ECO:0000313" key="2">
    <source>
        <dbReference type="EMBL" id="RKF61204.1"/>
    </source>
</evidence>
<dbReference type="Proteomes" id="UP000285405">
    <property type="component" value="Unassembled WGS sequence"/>
</dbReference>
<reference evidence="2 3" key="1">
    <citation type="journal article" date="2018" name="BMC Genomics">
        <title>Comparative genome analyses reveal sequence features reflecting distinct modes of host-adaptation between dicot and monocot powdery mildew.</title>
        <authorList>
            <person name="Wu Y."/>
            <person name="Ma X."/>
            <person name="Pan Z."/>
            <person name="Kale S.D."/>
            <person name="Song Y."/>
            <person name="King H."/>
            <person name="Zhang Q."/>
            <person name="Presley C."/>
            <person name="Deng X."/>
            <person name="Wei C.I."/>
            <person name="Xiao S."/>
        </authorList>
    </citation>
    <scope>NUCLEOTIDE SEQUENCE [LARGE SCALE GENOMIC DNA]</scope>
    <source>
        <strain evidence="2">UCSC1</strain>
    </source>
</reference>
<feature type="domain" description="Domain X" evidence="1">
    <location>
        <begin position="94"/>
        <end position="200"/>
    </location>
</feature>
<dbReference type="PANTHER" id="PTHR33642">
    <property type="entry name" value="COX1/OXI3 INTRON 1 PROTEIN-RELATED"/>
    <property type="match status" value="1"/>
</dbReference>
<organism evidence="2 3">
    <name type="scientific">Golovinomyces cichoracearum</name>
    <dbReference type="NCBI Taxonomy" id="62708"/>
    <lineage>
        <taxon>Eukaryota</taxon>
        <taxon>Fungi</taxon>
        <taxon>Dikarya</taxon>
        <taxon>Ascomycota</taxon>
        <taxon>Pezizomycotina</taxon>
        <taxon>Leotiomycetes</taxon>
        <taxon>Erysiphales</taxon>
        <taxon>Erysiphaceae</taxon>
        <taxon>Golovinomyces</taxon>
    </lineage>
</organism>
<dbReference type="OrthoDB" id="3594036at2759"/>
<dbReference type="EMBL" id="MCBR01015888">
    <property type="protein sequence ID" value="RKF61204.1"/>
    <property type="molecule type" value="Genomic_DNA"/>
</dbReference>
<dbReference type="InterPro" id="IPR024937">
    <property type="entry name" value="Domain_X"/>
</dbReference>
<evidence type="ECO:0000259" key="1">
    <source>
        <dbReference type="Pfam" id="PF01348"/>
    </source>
</evidence>
<dbReference type="AlphaFoldDB" id="A0A420HUS7"/>
<protein>
    <submittedName>
        <fullName evidence="2">Putative COX1/OXI3 intron 1 protein</fullName>
    </submittedName>
</protein>
<comment type="caution">
    <text evidence="2">The sequence shown here is derived from an EMBL/GenBank/DDBJ whole genome shotgun (WGS) entry which is preliminary data.</text>
</comment>
<sequence length="223" mass="25737">MIHNDPLFKRMMYLRYGFDFVILISGTSDDALMIKNRVKDILIKKCGLLLNKEKTLISATKDGFKFNGAWCEKPSTLKGLFARKSLNSGKFRMRMRIMIPIDDLIKKLIVNKFKRNAMAVPTSQARRDLVNLTHHEIITFYNQRIQGLLVFYSFASNLTSLRKIIMFLHISCALTLALKFKLRTCRKVFKKFGRNLTDTSTDIGLKIPSSLYVTHKYKGAEKS</sequence>
<dbReference type="PANTHER" id="PTHR33642:SF4">
    <property type="entry name" value="COX1_OXI3 INTRON 1 PROTEIN-RELATED"/>
    <property type="match status" value="1"/>
</dbReference>
<dbReference type="GO" id="GO:0006397">
    <property type="term" value="P:mRNA processing"/>
    <property type="evidence" value="ECO:0007669"/>
    <property type="project" value="InterPro"/>
</dbReference>
<proteinExistence type="predicted"/>
<dbReference type="Pfam" id="PF01348">
    <property type="entry name" value="Intron_maturas2"/>
    <property type="match status" value="1"/>
</dbReference>